<organism evidence="3 4">
    <name type="scientific">Cirrhinus mrigala</name>
    <name type="common">Mrigala</name>
    <dbReference type="NCBI Taxonomy" id="683832"/>
    <lineage>
        <taxon>Eukaryota</taxon>
        <taxon>Metazoa</taxon>
        <taxon>Chordata</taxon>
        <taxon>Craniata</taxon>
        <taxon>Vertebrata</taxon>
        <taxon>Euteleostomi</taxon>
        <taxon>Actinopterygii</taxon>
        <taxon>Neopterygii</taxon>
        <taxon>Teleostei</taxon>
        <taxon>Ostariophysi</taxon>
        <taxon>Cypriniformes</taxon>
        <taxon>Cyprinidae</taxon>
        <taxon>Labeoninae</taxon>
        <taxon>Labeonini</taxon>
        <taxon>Cirrhinus</taxon>
    </lineage>
</organism>
<dbReference type="PROSITE" id="PS51845">
    <property type="entry name" value="PDEASE_I_2"/>
    <property type="match status" value="1"/>
</dbReference>
<reference evidence="3 4" key="1">
    <citation type="submission" date="2024-05" db="EMBL/GenBank/DDBJ databases">
        <title>Genome sequencing and assembly of Indian major carp, Cirrhinus mrigala (Hamilton, 1822).</title>
        <authorList>
            <person name="Mohindra V."/>
            <person name="Chowdhury L.M."/>
            <person name="Lal K."/>
            <person name="Jena J.K."/>
        </authorList>
    </citation>
    <scope>NUCLEOTIDE SEQUENCE [LARGE SCALE GENOMIC DNA]</scope>
    <source>
        <strain evidence="3">CM1030</strain>
        <tissue evidence="3">Blood</tissue>
    </source>
</reference>
<feature type="non-terminal residue" evidence="3">
    <location>
        <position position="1"/>
    </location>
</feature>
<dbReference type="InterPro" id="IPR002073">
    <property type="entry name" value="PDEase_catalytic_dom"/>
</dbReference>
<proteinExistence type="predicted"/>
<name>A0ABD0NLP3_CIRMR</name>
<sequence length="51" mass="6150">EFSRFHPEIQPMYDGILNNRMHWKARQEEYEAKLKEMEEAVKARQEAAAKN</sequence>
<evidence type="ECO:0000259" key="2">
    <source>
        <dbReference type="PROSITE" id="PS51845"/>
    </source>
</evidence>
<feature type="coiled-coil region" evidence="1">
    <location>
        <begin position="20"/>
        <end position="50"/>
    </location>
</feature>
<keyword evidence="1" id="KW-0175">Coiled coil</keyword>
<dbReference type="EMBL" id="JAMKFB020000021">
    <property type="protein sequence ID" value="KAL0162860.1"/>
    <property type="molecule type" value="Genomic_DNA"/>
</dbReference>
<keyword evidence="4" id="KW-1185">Reference proteome</keyword>
<accession>A0ABD0NLP3</accession>
<evidence type="ECO:0000256" key="1">
    <source>
        <dbReference type="SAM" id="Coils"/>
    </source>
</evidence>
<gene>
    <name evidence="3" type="ORF">M9458_042256</name>
</gene>
<dbReference type="Proteomes" id="UP001529510">
    <property type="component" value="Unassembled WGS sequence"/>
</dbReference>
<evidence type="ECO:0000313" key="3">
    <source>
        <dbReference type="EMBL" id="KAL0162860.1"/>
    </source>
</evidence>
<dbReference type="AlphaFoldDB" id="A0ABD0NLP3"/>
<comment type="caution">
    <text evidence="3">The sequence shown here is derived from an EMBL/GenBank/DDBJ whole genome shotgun (WGS) entry which is preliminary data.</text>
</comment>
<feature type="domain" description="PDEase" evidence="2">
    <location>
        <begin position="1"/>
        <end position="30"/>
    </location>
</feature>
<feature type="non-terminal residue" evidence="3">
    <location>
        <position position="51"/>
    </location>
</feature>
<protein>
    <recommendedName>
        <fullName evidence="2">PDEase domain-containing protein</fullName>
    </recommendedName>
</protein>
<evidence type="ECO:0000313" key="4">
    <source>
        <dbReference type="Proteomes" id="UP001529510"/>
    </source>
</evidence>